<dbReference type="InterPro" id="IPR036291">
    <property type="entry name" value="NAD(P)-bd_dom_sf"/>
</dbReference>
<dbReference type="Pfam" id="PF01370">
    <property type="entry name" value="Epimerase"/>
    <property type="match status" value="1"/>
</dbReference>
<dbReference type="PRINTS" id="PR01713">
    <property type="entry name" value="NUCEPIMERASE"/>
</dbReference>
<dbReference type="Gene3D" id="3.40.50.720">
    <property type="entry name" value="NAD(P)-binding Rossmann-like Domain"/>
    <property type="match status" value="1"/>
</dbReference>
<gene>
    <name evidence="3" type="ORF">A3H70_01980</name>
</gene>
<dbReference type="SUPFAM" id="SSF51735">
    <property type="entry name" value="NAD(P)-binding Rossmann-fold domains"/>
    <property type="match status" value="1"/>
</dbReference>
<evidence type="ECO:0000313" key="3">
    <source>
        <dbReference type="EMBL" id="OGY92019.1"/>
    </source>
</evidence>
<name>A0A1G2BTX5_9BACT</name>
<accession>A0A1G2BTX5</accession>
<evidence type="ECO:0000313" key="4">
    <source>
        <dbReference type="Proteomes" id="UP000178109"/>
    </source>
</evidence>
<sequence>MPKTILVTGSAGFIGFHVSKALLERGDIVIGVDNFNNYYNPQLKEARHKILEQNKNYKLYRADICDKEEIEKIFGQEQIDAICHLAAQAGVRYSLEHPGEYAQINIQGTINIFEAARLKQIKNVIYASSSSVYGNNPVPWSETQDVSQPINTYGASKRAVELLAYVYHHLYELNMIGLRYFTVYGPYGRPDMAYFKFADKIVKNEPIDIFNYGKMKRDFTYIDDIVAGTLAAIDNPQPYEIYNLGNHQSEELGKFIELIEQNLGKEAKKNYLPLQPGDFLENFADIAKAKKDLGFEPKTSLEDGIRKFVEWYKVYYRI</sequence>
<dbReference type="Gene3D" id="3.90.25.10">
    <property type="entry name" value="UDP-galactose 4-epimerase, domain 1"/>
    <property type="match status" value="1"/>
</dbReference>
<protein>
    <recommendedName>
        <fullName evidence="2">NAD-dependent epimerase/dehydratase domain-containing protein</fullName>
    </recommendedName>
</protein>
<evidence type="ECO:0000256" key="1">
    <source>
        <dbReference type="ARBA" id="ARBA00023027"/>
    </source>
</evidence>
<organism evidence="3 4">
    <name type="scientific">Candidatus Komeilibacteria bacterium RIFCSPLOWO2_02_FULL_48_11</name>
    <dbReference type="NCBI Taxonomy" id="1798553"/>
    <lineage>
        <taxon>Bacteria</taxon>
        <taxon>Candidatus Komeiliibacteriota</taxon>
    </lineage>
</organism>
<dbReference type="EMBL" id="MHKO01000031">
    <property type="protein sequence ID" value="OGY92019.1"/>
    <property type="molecule type" value="Genomic_DNA"/>
</dbReference>
<keyword evidence="1" id="KW-0520">NAD</keyword>
<dbReference type="STRING" id="1798553.A3H70_01980"/>
<feature type="domain" description="NAD-dependent epimerase/dehydratase" evidence="2">
    <location>
        <begin position="5"/>
        <end position="245"/>
    </location>
</feature>
<proteinExistence type="predicted"/>
<dbReference type="AlphaFoldDB" id="A0A1G2BTX5"/>
<comment type="caution">
    <text evidence="3">The sequence shown here is derived from an EMBL/GenBank/DDBJ whole genome shotgun (WGS) entry which is preliminary data.</text>
</comment>
<evidence type="ECO:0000259" key="2">
    <source>
        <dbReference type="Pfam" id="PF01370"/>
    </source>
</evidence>
<dbReference type="InterPro" id="IPR001509">
    <property type="entry name" value="Epimerase_deHydtase"/>
</dbReference>
<dbReference type="PANTHER" id="PTHR43574">
    <property type="entry name" value="EPIMERASE-RELATED"/>
    <property type="match status" value="1"/>
</dbReference>
<dbReference type="Proteomes" id="UP000178109">
    <property type="component" value="Unassembled WGS sequence"/>
</dbReference>
<reference evidence="3 4" key="1">
    <citation type="journal article" date="2016" name="Nat. Commun.">
        <title>Thousands of microbial genomes shed light on interconnected biogeochemical processes in an aquifer system.</title>
        <authorList>
            <person name="Anantharaman K."/>
            <person name="Brown C.T."/>
            <person name="Hug L.A."/>
            <person name="Sharon I."/>
            <person name="Castelle C.J."/>
            <person name="Probst A.J."/>
            <person name="Thomas B.C."/>
            <person name="Singh A."/>
            <person name="Wilkins M.J."/>
            <person name="Karaoz U."/>
            <person name="Brodie E.L."/>
            <person name="Williams K.H."/>
            <person name="Hubbard S.S."/>
            <person name="Banfield J.F."/>
        </authorList>
    </citation>
    <scope>NUCLEOTIDE SEQUENCE [LARGE SCALE GENOMIC DNA]</scope>
</reference>